<comment type="cofactor">
    <cofactor evidence="5">
        <name>Mg(2+)</name>
        <dbReference type="ChEBI" id="CHEBI:18420"/>
    </cofactor>
</comment>
<dbReference type="Proteomes" id="UP000831775">
    <property type="component" value="Chromosome"/>
</dbReference>
<dbReference type="NCBIfam" id="NF045515">
    <property type="entry name" value="Glp_gephyrin"/>
    <property type="match status" value="1"/>
</dbReference>
<dbReference type="PANTHER" id="PTHR10192:SF5">
    <property type="entry name" value="GEPHYRIN"/>
    <property type="match status" value="1"/>
</dbReference>
<evidence type="ECO:0000256" key="3">
    <source>
        <dbReference type="ARBA" id="ARBA00022505"/>
    </source>
</evidence>
<dbReference type="Gene3D" id="3.40.980.10">
    <property type="entry name" value="MoaB/Mog-like domain"/>
    <property type="match status" value="1"/>
</dbReference>
<keyword evidence="3 5" id="KW-0500">Molybdenum</keyword>
<name>A0ABY4FVT3_9MICO</name>
<dbReference type="PANTHER" id="PTHR10192">
    <property type="entry name" value="MOLYBDOPTERIN BIOSYNTHESIS PROTEIN"/>
    <property type="match status" value="1"/>
</dbReference>
<accession>A0ABY4FVT3</accession>
<dbReference type="SUPFAM" id="SSF63882">
    <property type="entry name" value="MoeA N-terminal region -like"/>
    <property type="match status" value="1"/>
</dbReference>
<dbReference type="SMART" id="SM00852">
    <property type="entry name" value="MoCF_biosynth"/>
    <property type="match status" value="1"/>
</dbReference>
<dbReference type="CDD" id="cd00887">
    <property type="entry name" value="MoeA"/>
    <property type="match status" value="1"/>
</dbReference>
<protein>
    <recommendedName>
        <fullName evidence="5">Molybdopterin molybdenumtransferase</fullName>
        <ecNumber evidence="5">2.10.1.1</ecNumber>
    </recommendedName>
</protein>
<keyword evidence="5" id="KW-0808">Transferase</keyword>
<comment type="catalytic activity">
    <reaction evidence="4">
        <text>adenylyl-molybdopterin + molybdate = Mo-molybdopterin + AMP + H(+)</text>
        <dbReference type="Rhea" id="RHEA:35047"/>
        <dbReference type="ChEBI" id="CHEBI:15378"/>
        <dbReference type="ChEBI" id="CHEBI:36264"/>
        <dbReference type="ChEBI" id="CHEBI:62727"/>
        <dbReference type="ChEBI" id="CHEBI:71302"/>
        <dbReference type="ChEBI" id="CHEBI:456215"/>
        <dbReference type="EC" id="2.10.1.1"/>
    </reaction>
</comment>
<dbReference type="InterPro" id="IPR038987">
    <property type="entry name" value="MoeA-like"/>
</dbReference>
<dbReference type="InterPro" id="IPR036425">
    <property type="entry name" value="MoaB/Mog-like_dom_sf"/>
</dbReference>
<evidence type="ECO:0000256" key="1">
    <source>
        <dbReference type="ARBA" id="ARBA00002901"/>
    </source>
</evidence>
<dbReference type="InterPro" id="IPR036135">
    <property type="entry name" value="MoeA_linker/N_sf"/>
</dbReference>
<evidence type="ECO:0000256" key="4">
    <source>
        <dbReference type="ARBA" id="ARBA00047317"/>
    </source>
</evidence>
<dbReference type="InterPro" id="IPR001453">
    <property type="entry name" value="MoaB/Mog_dom"/>
</dbReference>
<gene>
    <name evidence="7" type="ORF">MUN76_00045</name>
</gene>
<dbReference type="InterPro" id="IPR005110">
    <property type="entry name" value="MoeA_linker/N"/>
</dbReference>
<keyword evidence="8" id="KW-1185">Reference proteome</keyword>
<comment type="function">
    <text evidence="1 5">Catalyzes the insertion of molybdate into adenylated molybdopterin with the concomitant release of AMP.</text>
</comment>
<evidence type="ECO:0000259" key="6">
    <source>
        <dbReference type="SMART" id="SM00852"/>
    </source>
</evidence>
<comment type="similarity">
    <text evidence="2 5">Belongs to the MoeA family.</text>
</comment>
<reference evidence="7 8" key="1">
    <citation type="submission" date="2022-04" db="EMBL/GenBank/DDBJ databases">
        <title>Leucobacter sp. isolated from rhizosphere of onion.</title>
        <authorList>
            <person name="Won M."/>
            <person name="Lee C.-M."/>
            <person name="Woen H.-Y."/>
            <person name="Kwon S.-W."/>
        </authorList>
    </citation>
    <scope>NUCLEOTIDE SEQUENCE [LARGE SCALE GENOMIC DNA]</scope>
    <source>
        <strain evidence="7 8">H25R-14</strain>
    </source>
</reference>
<proteinExistence type="inferred from homology"/>
<dbReference type="Pfam" id="PF03453">
    <property type="entry name" value="MoeA_N"/>
    <property type="match status" value="1"/>
</dbReference>
<organism evidence="7 8">
    <name type="scientific">Leucobacter rhizosphaerae</name>
    <dbReference type="NCBI Taxonomy" id="2932245"/>
    <lineage>
        <taxon>Bacteria</taxon>
        <taxon>Bacillati</taxon>
        <taxon>Actinomycetota</taxon>
        <taxon>Actinomycetes</taxon>
        <taxon>Micrococcales</taxon>
        <taxon>Microbacteriaceae</taxon>
        <taxon>Leucobacter</taxon>
    </lineage>
</organism>
<dbReference type="EMBL" id="CP095043">
    <property type="protein sequence ID" value="UOQ60416.1"/>
    <property type="molecule type" value="Genomic_DNA"/>
</dbReference>
<dbReference type="SUPFAM" id="SSF53218">
    <property type="entry name" value="Molybdenum cofactor biosynthesis proteins"/>
    <property type="match status" value="1"/>
</dbReference>
<evidence type="ECO:0000313" key="8">
    <source>
        <dbReference type="Proteomes" id="UP000831775"/>
    </source>
</evidence>
<comment type="pathway">
    <text evidence="5">Cofactor biosynthesis; molybdopterin biosynthesis.</text>
</comment>
<dbReference type="SUPFAM" id="SSF63867">
    <property type="entry name" value="MoeA C-terminal domain-like"/>
    <property type="match status" value="1"/>
</dbReference>
<dbReference type="EC" id="2.10.1.1" evidence="5"/>
<keyword evidence="5" id="KW-0501">Molybdenum cofactor biosynthesis</keyword>
<dbReference type="Gene3D" id="2.40.340.10">
    <property type="entry name" value="MoeA, C-terminal, domain IV"/>
    <property type="match status" value="1"/>
</dbReference>
<dbReference type="RefSeq" id="WP_244686029.1">
    <property type="nucleotide sequence ID" value="NZ_CP095043.1"/>
</dbReference>
<keyword evidence="5" id="KW-0479">Metal-binding</keyword>
<dbReference type="Gene3D" id="2.170.190.11">
    <property type="entry name" value="Molybdopterin biosynthesis moea protein, domain 3"/>
    <property type="match status" value="1"/>
</dbReference>
<evidence type="ECO:0000256" key="5">
    <source>
        <dbReference type="RuleBase" id="RU365090"/>
    </source>
</evidence>
<sequence length="427" mass="44076">MRRTIAEHTAAVRELLAPALQRLREHAPETIPVGDPDLRTRVTAAAILTGTPLPPFDNSQMDGYAVRAADLADASASAPVSLPIGRTTAAGDRIGQHAPGTASPIMTGAVVPRGADAVVPIERCEPPQFGALSRVGDPPPTGSVAFSAPVEVGRFVRRAGEDARVGSEILPEGVRLTPARIGVLAAAGVVAVPVRPTLRVLVCSTGDELLRTDSLGAVSRGAATGLIHDANTPMLAAALRDAGAVVTTLRSGDRANDFRDAVLGSLAEVDLVITSGGISAGAFEVVREALAPLGIAFGSVAMQPGGPQGLGSLDRDGTAIPVVCFPGNPVSALISAETFVLPLLRDAAGLPAERRRERLRLAHDAESPVDKHQVRRGRIGADGRVTVSAPGSHLLSELAAADVLVHLPLGIDHFPADTPVDTWRLHD</sequence>
<dbReference type="InterPro" id="IPR036688">
    <property type="entry name" value="MoeA_C_domain_IV_sf"/>
</dbReference>
<dbReference type="Gene3D" id="3.90.105.10">
    <property type="entry name" value="Molybdopterin biosynthesis moea protein, domain 2"/>
    <property type="match status" value="1"/>
</dbReference>
<dbReference type="Pfam" id="PF00994">
    <property type="entry name" value="MoCF_biosynth"/>
    <property type="match status" value="1"/>
</dbReference>
<evidence type="ECO:0000256" key="2">
    <source>
        <dbReference type="ARBA" id="ARBA00010763"/>
    </source>
</evidence>
<feature type="domain" description="MoaB/Mog" evidence="6">
    <location>
        <begin position="201"/>
        <end position="346"/>
    </location>
</feature>
<keyword evidence="5" id="KW-0460">Magnesium</keyword>
<evidence type="ECO:0000313" key="7">
    <source>
        <dbReference type="EMBL" id="UOQ60416.1"/>
    </source>
</evidence>